<evidence type="ECO:0000256" key="4">
    <source>
        <dbReference type="ARBA" id="ARBA00012305"/>
    </source>
</evidence>
<dbReference type="Gene3D" id="1.20.1440.90">
    <property type="entry name" value="Phosphoenolpyruvate/pyruvate domain"/>
    <property type="match status" value="1"/>
</dbReference>
<dbReference type="InterPro" id="IPR022805">
    <property type="entry name" value="PEP_COase_bac/pln-type"/>
</dbReference>
<evidence type="ECO:0000256" key="5">
    <source>
        <dbReference type="ARBA" id="ARBA00022419"/>
    </source>
</evidence>
<gene>
    <name evidence="10" type="primary">ppc</name>
    <name evidence="13" type="ORF">SAMN04488094_101801</name>
</gene>
<dbReference type="AlphaFoldDB" id="A0A1I1EG94"/>
<comment type="subunit">
    <text evidence="10">Homotetramer.</text>
</comment>
<proteinExistence type="inferred from homology"/>
<dbReference type="GO" id="GO:0006107">
    <property type="term" value="P:oxaloacetate metabolic process"/>
    <property type="evidence" value="ECO:0007669"/>
    <property type="project" value="UniProtKB-UniRule"/>
</dbReference>
<dbReference type="HAMAP" id="MF_00595">
    <property type="entry name" value="PEPcase_type1"/>
    <property type="match status" value="1"/>
</dbReference>
<evidence type="ECO:0000256" key="10">
    <source>
        <dbReference type="HAMAP-Rule" id="MF_00595"/>
    </source>
</evidence>
<dbReference type="PRINTS" id="PR00150">
    <property type="entry name" value="PEPCARBXLASE"/>
</dbReference>
<dbReference type="GO" id="GO:0006099">
    <property type="term" value="P:tricarboxylic acid cycle"/>
    <property type="evidence" value="ECO:0007669"/>
    <property type="project" value="InterPro"/>
</dbReference>
<dbReference type="SUPFAM" id="SSF51621">
    <property type="entry name" value="Phosphoenolpyruvate/pyruvate domain"/>
    <property type="match status" value="1"/>
</dbReference>
<evidence type="ECO:0000256" key="12">
    <source>
        <dbReference type="PROSITE-ProRule" id="PRU10112"/>
    </source>
</evidence>
<name>A0A1I1EG94_9RHOB</name>
<evidence type="ECO:0000313" key="14">
    <source>
        <dbReference type="Proteomes" id="UP000198728"/>
    </source>
</evidence>
<keyword evidence="14" id="KW-1185">Reference proteome</keyword>
<keyword evidence="7 10" id="KW-0456">Lyase</keyword>
<evidence type="ECO:0000256" key="9">
    <source>
        <dbReference type="ARBA" id="ARBA00048995"/>
    </source>
</evidence>
<accession>A0A1I1EG94</accession>
<dbReference type="PANTHER" id="PTHR30523">
    <property type="entry name" value="PHOSPHOENOLPYRUVATE CARBOXYLASE"/>
    <property type="match status" value="1"/>
</dbReference>
<dbReference type="InterPro" id="IPR021135">
    <property type="entry name" value="PEP_COase"/>
</dbReference>
<evidence type="ECO:0000256" key="7">
    <source>
        <dbReference type="ARBA" id="ARBA00023239"/>
    </source>
</evidence>
<evidence type="ECO:0000313" key="13">
    <source>
        <dbReference type="EMBL" id="SFB86184.1"/>
    </source>
</evidence>
<comment type="similarity">
    <text evidence="3 10">Belongs to the PEPCase type 1 family.</text>
</comment>
<dbReference type="InterPro" id="IPR018129">
    <property type="entry name" value="PEP_COase_Lys_AS"/>
</dbReference>
<evidence type="ECO:0000256" key="3">
    <source>
        <dbReference type="ARBA" id="ARBA00008346"/>
    </source>
</evidence>
<evidence type="ECO:0000256" key="6">
    <source>
        <dbReference type="ARBA" id="ARBA00022842"/>
    </source>
</evidence>
<protein>
    <recommendedName>
        <fullName evidence="5 10">Phosphoenolpyruvate carboxylase</fullName>
        <shortName evidence="10">PEPC</shortName>
        <shortName evidence="10">PEPCase</shortName>
        <ecNumber evidence="4 10">4.1.1.31</ecNumber>
    </recommendedName>
</protein>
<feature type="active site" evidence="10 12">
    <location>
        <position position="572"/>
    </location>
</feature>
<evidence type="ECO:0000256" key="8">
    <source>
        <dbReference type="ARBA" id="ARBA00023300"/>
    </source>
</evidence>
<dbReference type="Pfam" id="PF00311">
    <property type="entry name" value="PEPcase"/>
    <property type="match status" value="1"/>
</dbReference>
<dbReference type="RefSeq" id="WP_218152801.1">
    <property type="nucleotide sequence ID" value="NZ_FOLG01000001.1"/>
</dbReference>
<evidence type="ECO:0000256" key="2">
    <source>
        <dbReference type="ARBA" id="ARBA00003670"/>
    </source>
</evidence>
<dbReference type="GO" id="GO:0005829">
    <property type="term" value="C:cytosol"/>
    <property type="evidence" value="ECO:0007669"/>
    <property type="project" value="TreeGrafter"/>
</dbReference>
<reference evidence="13 14" key="1">
    <citation type="submission" date="2016-10" db="EMBL/GenBank/DDBJ databases">
        <authorList>
            <person name="de Groot N.N."/>
        </authorList>
    </citation>
    <scope>NUCLEOTIDE SEQUENCE [LARGE SCALE GENOMIC DNA]</scope>
    <source>
        <strain evidence="13 14">DSM 19548</strain>
    </source>
</reference>
<feature type="active site" evidence="10 11">
    <location>
        <position position="144"/>
    </location>
</feature>
<dbReference type="EMBL" id="FOLG01000001">
    <property type="protein sequence ID" value="SFB86184.1"/>
    <property type="molecule type" value="Genomic_DNA"/>
</dbReference>
<dbReference type="EC" id="4.1.1.31" evidence="4 10"/>
<dbReference type="InterPro" id="IPR015813">
    <property type="entry name" value="Pyrv/PenolPyrv_kinase-like_dom"/>
</dbReference>
<comment type="cofactor">
    <cofactor evidence="1 10">
        <name>Mg(2+)</name>
        <dbReference type="ChEBI" id="CHEBI:18420"/>
    </cofactor>
</comment>
<dbReference type="NCBIfam" id="NF000584">
    <property type="entry name" value="PRK00009.1"/>
    <property type="match status" value="1"/>
</dbReference>
<comment type="function">
    <text evidence="2 10">Forms oxaloacetate, a four-carbon dicarboxylic acid source for the tricarboxylic acid cycle.</text>
</comment>
<dbReference type="Proteomes" id="UP000198728">
    <property type="component" value="Unassembled WGS sequence"/>
</dbReference>
<evidence type="ECO:0000256" key="11">
    <source>
        <dbReference type="PROSITE-ProRule" id="PRU10111"/>
    </source>
</evidence>
<keyword evidence="8 10" id="KW-0120">Carbon dioxide fixation</keyword>
<dbReference type="PROSITE" id="PS00781">
    <property type="entry name" value="PEPCASE_1"/>
    <property type="match status" value="1"/>
</dbReference>
<evidence type="ECO:0000256" key="1">
    <source>
        <dbReference type="ARBA" id="ARBA00001946"/>
    </source>
</evidence>
<dbReference type="GO" id="GO:0008964">
    <property type="term" value="F:phosphoenolpyruvate carboxylase activity"/>
    <property type="evidence" value="ECO:0007669"/>
    <property type="project" value="UniProtKB-UniRule"/>
</dbReference>
<dbReference type="InterPro" id="IPR033129">
    <property type="entry name" value="PEPCASE_His_AS"/>
</dbReference>
<organism evidence="13 14">
    <name type="scientific">Tropicimonas isoalkanivorans</name>
    <dbReference type="NCBI Taxonomy" id="441112"/>
    <lineage>
        <taxon>Bacteria</taxon>
        <taxon>Pseudomonadati</taxon>
        <taxon>Pseudomonadota</taxon>
        <taxon>Alphaproteobacteria</taxon>
        <taxon>Rhodobacterales</taxon>
        <taxon>Roseobacteraceae</taxon>
        <taxon>Tropicimonas</taxon>
    </lineage>
</organism>
<sequence length="900" mass="100413">MVDESVKIEGGDPQVHVDEGIRYLGKILGRVVHTQEGGDAFDTVENIRLSSIHYHRTGDENAYQKLQRTISGMSEDRTLQVLRAFTYFLHLLNISQDQETLAAGRNEPSQLESVVEAIREAGFTEEQISKFFREALVSPILTAHPTEIRRQSTMRSEFKIFRLLDDRTRARTVGLDHSDIDTAIEREISTLWQTHLLRRAKLTVNDEIKNGLAYFDHTFFRAVPEIQEAVHDALHLRPGEDVPPFLRIGTWIGGDRDGNPFVTDEVLRNTFRLQAGHALSHYLSEIDQLGLELSMSTRVVPVSDEVLALAERSPDRSVHRQDEPYRRGLIGVFSRLAATLKEIDPEAPPPRVPLPASPYTGPEEVLTDLDVIDTSLRANQAGLIADGRLLSLRRKIRSFGFHLASVDLRQNSAVHATTVAELFEAIAPGTGYMDLSEEARVELLRAELNSPRSLLRPFWDYSDATEKELRIFRTAKDIIDRFGPKAICTAIISNAQSVSDVLELSVLLKQVGLLALDGSCTISVVPLFETIADLQMGPTIISELLDLPEYRRVLDSQGGIQEIMLGYSDSNKDGGFVTSGWELHKAERELVKLFRDRSLRLRLFHGRGGSVGRGGGPAREAITAQPPGAVDGQIRLTEQGEVISSRYGHAESGYAHLETLVSATAEASLLPGPDLATEDAEAIMESLSEHAFRAYRSLVFETDGFEDFFWSSTIINEIASLNIGSRPASRSTTREITSLRAIPWVFSWAQCRLMLPGWYGFGTAVKSWQDANPDRGDALADLYRDWPFFHSMVAKVVSVIEKSDLSIASHYADLVEDTALRDRIFSRISEEWHATADALEAITGERPVKVEQHRTPYLDPLNHIQVSLMEKVRTEETTERIKRGLLLSINGVASGLRNTG</sequence>
<dbReference type="GO" id="GO:0000287">
    <property type="term" value="F:magnesium ion binding"/>
    <property type="evidence" value="ECO:0007669"/>
    <property type="project" value="UniProtKB-UniRule"/>
</dbReference>
<keyword evidence="6 10" id="KW-0460">Magnesium</keyword>
<dbReference type="GO" id="GO:0015977">
    <property type="term" value="P:carbon fixation"/>
    <property type="evidence" value="ECO:0007669"/>
    <property type="project" value="UniProtKB-UniRule"/>
</dbReference>
<dbReference type="PANTHER" id="PTHR30523:SF6">
    <property type="entry name" value="PHOSPHOENOLPYRUVATE CARBOXYLASE"/>
    <property type="match status" value="1"/>
</dbReference>
<comment type="catalytic activity">
    <reaction evidence="9 10">
        <text>oxaloacetate + phosphate = phosphoenolpyruvate + hydrogencarbonate</text>
        <dbReference type="Rhea" id="RHEA:28370"/>
        <dbReference type="ChEBI" id="CHEBI:16452"/>
        <dbReference type="ChEBI" id="CHEBI:17544"/>
        <dbReference type="ChEBI" id="CHEBI:43474"/>
        <dbReference type="ChEBI" id="CHEBI:58702"/>
        <dbReference type="EC" id="4.1.1.31"/>
    </reaction>
</comment>
<keyword evidence="13" id="KW-0670">Pyruvate</keyword>
<dbReference type="STRING" id="441112.SAMN04488094_101801"/>
<dbReference type="PROSITE" id="PS00393">
    <property type="entry name" value="PEPCASE_2"/>
    <property type="match status" value="1"/>
</dbReference>